<evidence type="ECO:0000313" key="3">
    <source>
        <dbReference type="Proteomes" id="UP001148838"/>
    </source>
</evidence>
<keyword evidence="3" id="KW-1185">Reference proteome</keyword>
<feature type="region of interest" description="Disordered" evidence="1">
    <location>
        <begin position="198"/>
        <end position="259"/>
    </location>
</feature>
<organism evidence="2 3">
    <name type="scientific">Periplaneta americana</name>
    <name type="common">American cockroach</name>
    <name type="synonym">Blatta americana</name>
    <dbReference type="NCBI Taxonomy" id="6978"/>
    <lineage>
        <taxon>Eukaryota</taxon>
        <taxon>Metazoa</taxon>
        <taxon>Ecdysozoa</taxon>
        <taxon>Arthropoda</taxon>
        <taxon>Hexapoda</taxon>
        <taxon>Insecta</taxon>
        <taxon>Pterygota</taxon>
        <taxon>Neoptera</taxon>
        <taxon>Polyneoptera</taxon>
        <taxon>Dictyoptera</taxon>
        <taxon>Blattodea</taxon>
        <taxon>Blattoidea</taxon>
        <taxon>Blattidae</taxon>
        <taxon>Blattinae</taxon>
        <taxon>Periplaneta</taxon>
    </lineage>
</organism>
<dbReference type="Proteomes" id="UP001148838">
    <property type="component" value="Unassembled WGS sequence"/>
</dbReference>
<sequence>MDDTFVIWNLIHLNSHHAQIQFTMETENDGQLPFLDVLTEAMTKTLFNWAKRVSDPQHLDQEIGHLMSTLEASGYSAREITRALKPRKHTPPSLSQGCTKRDMMFLSYYKHVTDCISKSAVAEHEFQERDHIIRFEDTDILSGTPHLHARLHREAIEICKHKNNFNRKEEGLKVNQAWYLALRNTSIKPFIQQPNTTVVNQNTSTTGVDRGDNGEPRSIGTLNIVSFASSPSPEPRTSPGQSSFQNNNTGSSSSKPFFQTYEKPPRFQRLHQEAVTPPSAKTPVPTVPTVSTESTVPTVSPVPVSNSVPLRTPESSPSVPLPQYPMATSRAQDRLLQAVTGADKAAKKKNLTINLNGTEPLDRGDIPNTGNTNVGGRTIISPLTPLHARLNAAVRKPLQVQVMSPLEEQLAATTLEDGVDYIKKLEEFTKSKGMSTPLFKAMPRMSGEGTFYSCFVKAMSGMSDDDDDDEGEGETLVPARSLLLLNSTKGAARLNVPIRRTNHYQQ</sequence>
<evidence type="ECO:0000256" key="1">
    <source>
        <dbReference type="SAM" id="MobiDB-lite"/>
    </source>
</evidence>
<evidence type="ECO:0000313" key="2">
    <source>
        <dbReference type="EMBL" id="KAJ4430150.1"/>
    </source>
</evidence>
<comment type="caution">
    <text evidence="2">The sequence shown here is derived from an EMBL/GenBank/DDBJ whole genome shotgun (WGS) entry which is preliminary data.</text>
</comment>
<feature type="compositionally biased region" description="Low complexity" evidence="1">
    <location>
        <begin position="275"/>
        <end position="309"/>
    </location>
</feature>
<dbReference type="EMBL" id="JAJSOF020000033">
    <property type="protein sequence ID" value="KAJ4430150.1"/>
    <property type="molecule type" value="Genomic_DNA"/>
</dbReference>
<feature type="compositionally biased region" description="Polar residues" evidence="1">
    <location>
        <begin position="220"/>
        <end position="231"/>
    </location>
</feature>
<proteinExistence type="predicted"/>
<protein>
    <submittedName>
        <fullName evidence="2">Uncharacterized protein</fullName>
    </submittedName>
</protein>
<reference evidence="2 3" key="1">
    <citation type="journal article" date="2022" name="Allergy">
        <title>Genome assembly and annotation of Periplaneta americana reveal a comprehensive cockroach allergen profile.</title>
        <authorList>
            <person name="Wang L."/>
            <person name="Xiong Q."/>
            <person name="Saelim N."/>
            <person name="Wang L."/>
            <person name="Nong W."/>
            <person name="Wan A.T."/>
            <person name="Shi M."/>
            <person name="Liu X."/>
            <person name="Cao Q."/>
            <person name="Hui J.H.L."/>
            <person name="Sookrung N."/>
            <person name="Leung T.F."/>
            <person name="Tungtrongchitr A."/>
            <person name="Tsui S.K.W."/>
        </authorList>
    </citation>
    <scope>NUCLEOTIDE SEQUENCE [LARGE SCALE GENOMIC DNA]</scope>
    <source>
        <strain evidence="2">PWHHKU_190912</strain>
    </source>
</reference>
<feature type="compositionally biased region" description="Polar residues" evidence="1">
    <location>
        <begin position="238"/>
        <end position="257"/>
    </location>
</feature>
<feature type="region of interest" description="Disordered" evidence="1">
    <location>
        <begin position="273"/>
        <end position="324"/>
    </location>
</feature>
<feature type="compositionally biased region" description="Low complexity" evidence="1">
    <location>
        <begin position="198"/>
        <end position="208"/>
    </location>
</feature>
<accession>A0ABQ8S841</accession>
<name>A0ABQ8S841_PERAM</name>
<gene>
    <name evidence="2" type="ORF">ANN_22360</name>
</gene>